<accession>A0A411YFU9</accession>
<dbReference type="SUPFAM" id="SSF53335">
    <property type="entry name" value="S-adenosyl-L-methionine-dependent methyltransferases"/>
    <property type="match status" value="1"/>
</dbReference>
<dbReference type="PANTHER" id="PTHR43464:SF19">
    <property type="entry name" value="UBIQUINONE BIOSYNTHESIS O-METHYLTRANSFERASE, MITOCHONDRIAL"/>
    <property type="match status" value="1"/>
</dbReference>
<dbReference type="InterPro" id="IPR029063">
    <property type="entry name" value="SAM-dependent_MTases_sf"/>
</dbReference>
<organism evidence="6 7">
    <name type="scientific">Egibacter rhizosphaerae</name>
    <dbReference type="NCBI Taxonomy" id="1670831"/>
    <lineage>
        <taxon>Bacteria</taxon>
        <taxon>Bacillati</taxon>
        <taxon>Actinomycetota</taxon>
        <taxon>Nitriliruptoria</taxon>
        <taxon>Egibacterales</taxon>
        <taxon>Egibacteraceae</taxon>
        <taxon>Egibacter</taxon>
    </lineage>
</organism>
<dbReference type="KEGG" id="erz:ER308_10985"/>
<dbReference type="PANTHER" id="PTHR43464">
    <property type="entry name" value="METHYLTRANSFERASE"/>
    <property type="match status" value="1"/>
</dbReference>
<reference evidence="6 7" key="1">
    <citation type="submission" date="2019-01" db="EMBL/GenBank/DDBJ databases">
        <title>Egibacter rhizosphaerae EGI 80759T.</title>
        <authorList>
            <person name="Chen D.-D."/>
            <person name="Tian Y."/>
            <person name="Jiao J.-Y."/>
            <person name="Zhang X.-T."/>
            <person name="Zhang Y.-G."/>
            <person name="Zhang Y."/>
            <person name="Xiao M."/>
            <person name="Shu W.-S."/>
            <person name="Li W.-J."/>
        </authorList>
    </citation>
    <scope>NUCLEOTIDE SEQUENCE [LARGE SCALE GENOMIC DNA]</scope>
    <source>
        <strain evidence="6 7">EGI 80759</strain>
    </source>
</reference>
<feature type="compositionally biased region" description="Gly residues" evidence="4">
    <location>
        <begin position="1"/>
        <end position="11"/>
    </location>
</feature>
<proteinExistence type="predicted"/>
<name>A0A411YFU9_9ACTN</name>
<gene>
    <name evidence="6" type="ORF">ER308_10985</name>
</gene>
<dbReference type="RefSeq" id="WP_131155028.1">
    <property type="nucleotide sequence ID" value="NZ_CP036402.1"/>
</dbReference>
<evidence type="ECO:0000256" key="3">
    <source>
        <dbReference type="ARBA" id="ARBA00022691"/>
    </source>
</evidence>
<feature type="region of interest" description="Disordered" evidence="4">
    <location>
        <begin position="1"/>
        <end position="29"/>
    </location>
</feature>
<protein>
    <submittedName>
        <fullName evidence="6">Class I SAM-dependent methyltransferase</fullName>
    </submittedName>
</protein>
<sequence length="256" mass="27302">MAGTRGRGARAGGVPRTPQRPRNDPRQYDDLADEWWRPDGAFAALHWLAAARAAAVPRPREPGALLVDVGCGAGLLAPHLSGRGFRHVGVDLTASALTRARDAGVEVVQGDAARLPLGDAAAEVVVAGEILEHVGDLASTVAECCRILAPGGTLVVDTIAGNPLARLVVGRVQERLPGGPPPRIHDPALFVSPRRLRVLCNAHGVRLRTHALTVHPLDYLRFLVDRRRPVRMRPGGAPLTVYQAIGWRPAESHSYG</sequence>
<evidence type="ECO:0000256" key="4">
    <source>
        <dbReference type="SAM" id="MobiDB-lite"/>
    </source>
</evidence>
<keyword evidence="7" id="KW-1185">Reference proteome</keyword>
<keyword evidence="2 6" id="KW-0808">Transferase</keyword>
<evidence type="ECO:0000313" key="6">
    <source>
        <dbReference type="EMBL" id="QBI20031.1"/>
    </source>
</evidence>
<evidence type="ECO:0000256" key="2">
    <source>
        <dbReference type="ARBA" id="ARBA00022679"/>
    </source>
</evidence>
<feature type="domain" description="Methyltransferase type 11" evidence="5">
    <location>
        <begin position="67"/>
        <end position="156"/>
    </location>
</feature>
<dbReference type="Gene3D" id="3.40.50.150">
    <property type="entry name" value="Vaccinia Virus protein VP39"/>
    <property type="match status" value="1"/>
</dbReference>
<dbReference type="GO" id="GO:0032259">
    <property type="term" value="P:methylation"/>
    <property type="evidence" value="ECO:0007669"/>
    <property type="project" value="UniProtKB-KW"/>
</dbReference>
<dbReference type="Proteomes" id="UP000291469">
    <property type="component" value="Chromosome"/>
</dbReference>
<evidence type="ECO:0000259" key="5">
    <source>
        <dbReference type="Pfam" id="PF08241"/>
    </source>
</evidence>
<keyword evidence="3" id="KW-0949">S-adenosyl-L-methionine</keyword>
<dbReference type="Pfam" id="PF08241">
    <property type="entry name" value="Methyltransf_11"/>
    <property type="match status" value="1"/>
</dbReference>
<dbReference type="InterPro" id="IPR013216">
    <property type="entry name" value="Methyltransf_11"/>
</dbReference>
<dbReference type="CDD" id="cd02440">
    <property type="entry name" value="AdoMet_MTases"/>
    <property type="match status" value="1"/>
</dbReference>
<evidence type="ECO:0000313" key="7">
    <source>
        <dbReference type="Proteomes" id="UP000291469"/>
    </source>
</evidence>
<dbReference type="AlphaFoldDB" id="A0A411YFU9"/>
<dbReference type="EMBL" id="CP036402">
    <property type="protein sequence ID" value="QBI20031.1"/>
    <property type="molecule type" value="Genomic_DNA"/>
</dbReference>
<keyword evidence="1 6" id="KW-0489">Methyltransferase</keyword>
<evidence type="ECO:0000256" key="1">
    <source>
        <dbReference type="ARBA" id="ARBA00022603"/>
    </source>
</evidence>
<dbReference type="OrthoDB" id="9805171at2"/>
<dbReference type="GO" id="GO:0008757">
    <property type="term" value="F:S-adenosylmethionine-dependent methyltransferase activity"/>
    <property type="evidence" value="ECO:0007669"/>
    <property type="project" value="InterPro"/>
</dbReference>